<protein>
    <submittedName>
        <fullName evidence="1">Uncharacterized protein</fullName>
    </submittedName>
</protein>
<reference evidence="1 2" key="1">
    <citation type="journal article" date="2016" name="Mol. Biol. Evol.">
        <title>Comparative Genomics of Early-Diverging Mushroom-Forming Fungi Provides Insights into the Origins of Lignocellulose Decay Capabilities.</title>
        <authorList>
            <person name="Nagy L.G."/>
            <person name="Riley R."/>
            <person name="Tritt A."/>
            <person name="Adam C."/>
            <person name="Daum C."/>
            <person name="Floudas D."/>
            <person name="Sun H."/>
            <person name="Yadav J.S."/>
            <person name="Pangilinan J."/>
            <person name="Larsson K.H."/>
            <person name="Matsuura K."/>
            <person name="Barry K."/>
            <person name="Labutti K."/>
            <person name="Kuo R."/>
            <person name="Ohm R.A."/>
            <person name="Bhattacharya S.S."/>
            <person name="Shirouzu T."/>
            <person name="Yoshinaga Y."/>
            <person name="Martin F.M."/>
            <person name="Grigoriev I.V."/>
            <person name="Hibbett D.S."/>
        </authorList>
    </citation>
    <scope>NUCLEOTIDE SEQUENCE [LARGE SCALE GENOMIC DNA]</scope>
    <source>
        <strain evidence="1 2">CBS 109695</strain>
    </source>
</reference>
<dbReference type="Proteomes" id="UP000076532">
    <property type="component" value="Unassembled WGS sequence"/>
</dbReference>
<evidence type="ECO:0000313" key="1">
    <source>
        <dbReference type="EMBL" id="KZP03576.1"/>
    </source>
</evidence>
<proteinExistence type="predicted"/>
<accession>A0A167U4A3</accession>
<gene>
    <name evidence="1" type="ORF">FIBSPDRAFT_879309</name>
</gene>
<sequence>WVNTRDFGMRYNRRAWLVVKNDLPAGEQAMAVGEEVSLRSRIAILIPERSPAQRTRLSLRTTSLPVAHRLGYPRRMTHTIELE</sequence>
<feature type="non-terminal residue" evidence="1">
    <location>
        <position position="1"/>
    </location>
</feature>
<organism evidence="1 2">
    <name type="scientific">Athelia psychrophila</name>
    <dbReference type="NCBI Taxonomy" id="1759441"/>
    <lineage>
        <taxon>Eukaryota</taxon>
        <taxon>Fungi</taxon>
        <taxon>Dikarya</taxon>
        <taxon>Basidiomycota</taxon>
        <taxon>Agaricomycotina</taxon>
        <taxon>Agaricomycetes</taxon>
        <taxon>Agaricomycetidae</taxon>
        <taxon>Atheliales</taxon>
        <taxon>Atheliaceae</taxon>
        <taxon>Athelia</taxon>
    </lineage>
</organism>
<name>A0A167U4A3_9AGAM</name>
<dbReference type="AlphaFoldDB" id="A0A167U4A3"/>
<keyword evidence="2" id="KW-1185">Reference proteome</keyword>
<evidence type="ECO:0000313" key="2">
    <source>
        <dbReference type="Proteomes" id="UP000076532"/>
    </source>
</evidence>
<dbReference type="EMBL" id="KV418041">
    <property type="protein sequence ID" value="KZP03576.1"/>
    <property type="molecule type" value="Genomic_DNA"/>
</dbReference>